<organism evidence="1 2">
    <name type="scientific">Hoyosella subflava (strain DSM 45089 / JCM 17490 / NBRC 109087 / DQS3-9A1)</name>
    <name type="common">Amycolicicoccus subflavus</name>
    <dbReference type="NCBI Taxonomy" id="443218"/>
    <lineage>
        <taxon>Bacteria</taxon>
        <taxon>Bacillati</taxon>
        <taxon>Actinomycetota</taxon>
        <taxon>Actinomycetes</taxon>
        <taxon>Mycobacteriales</taxon>
        <taxon>Hoyosellaceae</taxon>
        <taxon>Hoyosella</taxon>
    </lineage>
</organism>
<dbReference type="Proteomes" id="UP000009235">
    <property type="component" value="Chromosome"/>
</dbReference>
<dbReference type="AlphaFoldDB" id="F6EHJ8"/>
<keyword evidence="2" id="KW-1185">Reference proteome</keyword>
<dbReference type="EMBL" id="CP002786">
    <property type="protein sequence ID" value="AEF42362.1"/>
    <property type="molecule type" value="Genomic_DNA"/>
</dbReference>
<name>F6EHJ8_HOYSD</name>
<protein>
    <submittedName>
        <fullName evidence="1">Uncharacterized protein</fullName>
    </submittedName>
</protein>
<dbReference type="STRING" id="443218.AS9A_3926"/>
<dbReference type="HOGENOM" id="CLU_3323728_0_0_11"/>
<proteinExistence type="predicted"/>
<dbReference type="KEGG" id="asd:AS9A_3926"/>
<accession>F6EHJ8</accession>
<evidence type="ECO:0000313" key="2">
    <source>
        <dbReference type="Proteomes" id="UP000009235"/>
    </source>
</evidence>
<evidence type="ECO:0000313" key="1">
    <source>
        <dbReference type="EMBL" id="AEF42362.1"/>
    </source>
</evidence>
<reference evidence="1 2" key="1">
    <citation type="journal article" date="2011" name="J. Bacteriol.">
        <title>Complete genome sequence of Amycolicicoccus subflavus DQS3-9A1T, an actinomycete isolated from crude oil-polluted soil.</title>
        <authorList>
            <person name="Cai M."/>
            <person name="Chen W.M."/>
            <person name="Nie Y."/>
            <person name="Chi C.Q."/>
            <person name="Wang Y.N."/>
            <person name="Tang Y.Q."/>
            <person name="Li G.Y."/>
            <person name="Wu X.L."/>
        </authorList>
    </citation>
    <scope>NUCLEOTIDE SEQUENCE [LARGE SCALE GENOMIC DNA]</scope>
    <source>
        <strain evidence="2">DSM 45089 / DQS3-9A1</strain>
    </source>
</reference>
<gene>
    <name evidence="1" type="ordered locus">AS9A_3926</name>
</gene>
<sequence>MTTVIDTNSSYPVHLDPHRYLPQRRGGAVVFRGGARLS</sequence>